<dbReference type="AlphaFoldDB" id="A0A0R3TGV3"/>
<protein>
    <submittedName>
        <fullName evidence="2">Phosphoprotein</fullName>
    </submittedName>
</protein>
<sequence length="129" mass="13945">LQLAKEKGETVDGEKPKEESKNSKDNTDSKQEDNLVPFKIPIPPPKAPEKSLHAIHDFEIDINVPVDVNGILDDNGSGMHRPVSSPIITGQGTPSVLGSVSGAGTARNGEMPARRLLNLQEYKKKRGLI</sequence>
<organism evidence="2">
    <name type="scientific">Rodentolepis nana</name>
    <name type="common">Dwarf tapeworm</name>
    <name type="synonym">Hymenolepis nana</name>
    <dbReference type="NCBI Taxonomy" id="102285"/>
    <lineage>
        <taxon>Eukaryota</taxon>
        <taxon>Metazoa</taxon>
        <taxon>Spiralia</taxon>
        <taxon>Lophotrochozoa</taxon>
        <taxon>Platyhelminthes</taxon>
        <taxon>Cestoda</taxon>
        <taxon>Eucestoda</taxon>
        <taxon>Cyclophyllidea</taxon>
        <taxon>Hymenolepididae</taxon>
        <taxon>Rodentolepis</taxon>
    </lineage>
</organism>
<reference evidence="2" key="1">
    <citation type="submission" date="2017-02" db="UniProtKB">
        <authorList>
            <consortium name="WormBaseParasite"/>
        </authorList>
    </citation>
    <scope>IDENTIFICATION</scope>
</reference>
<feature type="region of interest" description="Disordered" evidence="1">
    <location>
        <begin position="75"/>
        <end position="95"/>
    </location>
</feature>
<evidence type="ECO:0000256" key="1">
    <source>
        <dbReference type="SAM" id="MobiDB-lite"/>
    </source>
</evidence>
<feature type="compositionally biased region" description="Basic and acidic residues" evidence="1">
    <location>
        <begin position="1"/>
        <end position="33"/>
    </location>
</feature>
<accession>A0A0R3TGV3</accession>
<proteinExistence type="predicted"/>
<name>A0A0R3TGV3_RODNA</name>
<dbReference type="WBParaSite" id="HNAJ_0000629401-mRNA-1">
    <property type="protein sequence ID" value="HNAJ_0000629401-mRNA-1"/>
    <property type="gene ID" value="HNAJ_0000629401"/>
</dbReference>
<feature type="region of interest" description="Disordered" evidence="1">
    <location>
        <begin position="1"/>
        <end position="49"/>
    </location>
</feature>
<feature type="compositionally biased region" description="Polar residues" evidence="1">
    <location>
        <begin position="86"/>
        <end position="95"/>
    </location>
</feature>
<evidence type="ECO:0000313" key="2">
    <source>
        <dbReference type="WBParaSite" id="HNAJ_0000629401-mRNA-1"/>
    </source>
</evidence>